<dbReference type="GO" id="GO:0005737">
    <property type="term" value="C:cytoplasm"/>
    <property type="evidence" value="ECO:0007669"/>
    <property type="project" value="UniProtKB-SubCell"/>
</dbReference>
<dbReference type="Gene3D" id="1.10.150.130">
    <property type="match status" value="1"/>
</dbReference>
<keyword evidence="2" id="KW-0963">Cytoplasm</keyword>
<keyword evidence="7" id="KW-0233">DNA recombination</keyword>
<dbReference type="InterPro" id="IPR011010">
    <property type="entry name" value="DNA_brk_join_enz"/>
</dbReference>
<evidence type="ECO:0000256" key="9">
    <source>
        <dbReference type="PROSITE-ProRule" id="PRU01248"/>
    </source>
</evidence>
<feature type="domain" description="Core-binding (CB)" evidence="12">
    <location>
        <begin position="74"/>
        <end position="190"/>
    </location>
</feature>
<name>A0A0S2W3X8_9FIRM</name>
<dbReference type="PANTHER" id="PTHR30349">
    <property type="entry name" value="PHAGE INTEGRASE-RELATED"/>
    <property type="match status" value="1"/>
</dbReference>
<sequence length="411" mass="46577">MHSLVQAIKLKEIPPKLLCLVSLSSNDKNIKISKKRRCRGGRVGDFQVNKIKILFTSGEEFFDLYAEIPMDYRAEAPPILRDFLMYHETIQGHSRKTVDEYYLDLRNFFRYIKIERGFVPRSAELDEISVEDVDLSLVASVTLTDVYSYMAYLSRDRAQHPNSSATSYGLGAAARARKVAAIRSFYKYLSNKAKLIPENPMQDLDSPRLKKTLPRYLDLEGSVALLQAVDGAFRERDYCILTIFLNCGLRISELIGLNLTDVREDTLRVLGKGNKERIVYLNDACKTAIDDYLAVRGPEGQIIDKNALFLSKRRTRITKSAVEKLVKKHLSAAGLDSAQYSPHKLRHTAATLMLQNGVDVRTLQEVLGHDHLNTTQIYTHVESDNLRVAAKANPLGKLKKKRRPPAPPKRD</sequence>
<dbReference type="GO" id="GO:0051301">
    <property type="term" value="P:cell division"/>
    <property type="evidence" value="ECO:0007669"/>
    <property type="project" value="UniProtKB-KW"/>
</dbReference>
<protein>
    <submittedName>
        <fullName evidence="13">Putative integrase/recombinase</fullName>
    </submittedName>
</protein>
<evidence type="ECO:0000256" key="1">
    <source>
        <dbReference type="ARBA" id="ARBA00004496"/>
    </source>
</evidence>
<reference evidence="14" key="2">
    <citation type="submission" date="2015-04" db="EMBL/GenBank/DDBJ databases">
        <title>A butyrogenic pathway from the amino acid lysine in a human gut commensal.</title>
        <authorList>
            <person name="de Vos W.M."/>
            <person name="Bui N.T.P."/>
            <person name="Plugge C.M."/>
            <person name="Ritari J."/>
        </authorList>
    </citation>
    <scope>NUCLEOTIDE SEQUENCE [LARGE SCALE GENOMIC DNA]</scope>
    <source>
        <strain evidence="14">AF211</strain>
    </source>
</reference>
<dbReference type="GO" id="GO:0006310">
    <property type="term" value="P:DNA recombination"/>
    <property type="evidence" value="ECO:0007669"/>
    <property type="project" value="UniProtKB-KW"/>
</dbReference>
<evidence type="ECO:0000256" key="2">
    <source>
        <dbReference type="ARBA" id="ARBA00022490"/>
    </source>
</evidence>
<evidence type="ECO:0000259" key="11">
    <source>
        <dbReference type="PROSITE" id="PS51898"/>
    </source>
</evidence>
<keyword evidence="6 9" id="KW-0238">DNA-binding</keyword>
<proteinExistence type="predicted"/>
<evidence type="ECO:0000256" key="5">
    <source>
        <dbReference type="ARBA" id="ARBA00022908"/>
    </source>
</evidence>
<dbReference type="KEGG" id="ibu:IB211_01646c"/>
<keyword evidence="8" id="KW-0131">Cell cycle</keyword>
<dbReference type="GO" id="GO:0007059">
    <property type="term" value="P:chromosome segregation"/>
    <property type="evidence" value="ECO:0007669"/>
    <property type="project" value="UniProtKB-KW"/>
</dbReference>
<organism evidence="13 14">
    <name type="scientific">Intestinimonas butyriciproducens</name>
    <dbReference type="NCBI Taxonomy" id="1297617"/>
    <lineage>
        <taxon>Bacteria</taxon>
        <taxon>Bacillati</taxon>
        <taxon>Bacillota</taxon>
        <taxon>Clostridia</taxon>
        <taxon>Eubacteriales</taxon>
        <taxon>Intestinimonas</taxon>
    </lineage>
</organism>
<dbReference type="AlphaFoldDB" id="A0A0S2W3X8"/>
<comment type="subcellular location">
    <subcellularLocation>
        <location evidence="1">Cytoplasm</location>
    </subcellularLocation>
</comment>
<dbReference type="SUPFAM" id="SSF56349">
    <property type="entry name" value="DNA breaking-rejoining enzymes"/>
    <property type="match status" value="1"/>
</dbReference>
<dbReference type="InterPro" id="IPR013762">
    <property type="entry name" value="Integrase-like_cat_sf"/>
</dbReference>
<dbReference type="InterPro" id="IPR010998">
    <property type="entry name" value="Integrase_recombinase_N"/>
</dbReference>
<dbReference type="InterPro" id="IPR044068">
    <property type="entry name" value="CB"/>
</dbReference>
<evidence type="ECO:0000256" key="10">
    <source>
        <dbReference type="SAM" id="MobiDB-lite"/>
    </source>
</evidence>
<dbReference type="Pfam" id="PF00589">
    <property type="entry name" value="Phage_integrase"/>
    <property type="match status" value="1"/>
</dbReference>
<feature type="domain" description="Tyr recombinase" evidence="11">
    <location>
        <begin position="212"/>
        <end position="391"/>
    </location>
</feature>
<evidence type="ECO:0000313" key="14">
    <source>
        <dbReference type="Proteomes" id="UP000064844"/>
    </source>
</evidence>
<reference evidence="13 14" key="1">
    <citation type="journal article" date="2015" name="Nat. Commun.">
        <title>Production of butyrate from lysine and the Amadori product fructoselysine by a human gut commensal.</title>
        <authorList>
            <person name="Bui T.P."/>
            <person name="Ritari J."/>
            <person name="Boeren S."/>
            <person name="de Waard P."/>
            <person name="Plugge C.M."/>
            <person name="de Vos W.M."/>
        </authorList>
    </citation>
    <scope>NUCLEOTIDE SEQUENCE [LARGE SCALE GENOMIC DNA]</scope>
    <source>
        <strain evidence="13 14">AF211</strain>
    </source>
</reference>
<dbReference type="STRING" id="1297617.IB211_01646c"/>
<evidence type="ECO:0000313" key="13">
    <source>
        <dbReference type="EMBL" id="ALP94037.1"/>
    </source>
</evidence>
<dbReference type="PATRIC" id="fig|1297617.4.peg.1687"/>
<dbReference type="EMBL" id="CP011307">
    <property type="protein sequence ID" value="ALP94037.1"/>
    <property type="molecule type" value="Genomic_DNA"/>
</dbReference>
<dbReference type="Proteomes" id="UP000064844">
    <property type="component" value="Chromosome"/>
</dbReference>
<accession>A0A0S2W3X8</accession>
<dbReference type="GO" id="GO:0015074">
    <property type="term" value="P:DNA integration"/>
    <property type="evidence" value="ECO:0007669"/>
    <property type="project" value="UniProtKB-KW"/>
</dbReference>
<evidence type="ECO:0000256" key="4">
    <source>
        <dbReference type="ARBA" id="ARBA00022829"/>
    </source>
</evidence>
<dbReference type="PANTHER" id="PTHR30349:SF77">
    <property type="entry name" value="TYROSINE RECOMBINASE XERC"/>
    <property type="match status" value="1"/>
</dbReference>
<evidence type="ECO:0000256" key="7">
    <source>
        <dbReference type="ARBA" id="ARBA00023172"/>
    </source>
</evidence>
<keyword evidence="14" id="KW-1185">Reference proteome</keyword>
<feature type="region of interest" description="Disordered" evidence="10">
    <location>
        <begin position="391"/>
        <end position="411"/>
    </location>
</feature>
<keyword evidence="5" id="KW-0229">DNA integration</keyword>
<dbReference type="InterPro" id="IPR002104">
    <property type="entry name" value="Integrase_catalytic"/>
</dbReference>
<evidence type="ECO:0000256" key="3">
    <source>
        <dbReference type="ARBA" id="ARBA00022618"/>
    </source>
</evidence>
<evidence type="ECO:0000256" key="8">
    <source>
        <dbReference type="ARBA" id="ARBA00023306"/>
    </source>
</evidence>
<keyword evidence="3" id="KW-0132">Cell division</keyword>
<dbReference type="GO" id="GO:0003677">
    <property type="term" value="F:DNA binding"/>
    <property type="evidence" value="ECO:0007669"/>
    <property type="project" value="UniProtKB-UniRule"/>
</dbReference>
<dbReference type="InterPro" id="IPR050090">
    <property type="entry name" value="Tyrosine_recombinase_XerCD"/>
</dbReference>
<keyword evidence="4" id="KW-0159">Chromosome partition</keyword>
<dbReference type="PROSITE" id="PS51898">
    <property type="entry name" value="TYR_RECOMBINASE"/>
    <property type="match status" value="1"/>
</dbReference>
<evidence type="ECO:0000256" key="6">
    <source>
        <dbReference type="ARBA" id="ARBA00023125"/>
    </source>
</evidence>
<evidence type="ECO:0000259" key="12">
    <source>
        <dbReference type="PROSITE" id="PS51900"/>
    </source>
</evidence>
<dbReference type="PROSITE" id="PS51900">
    <property type="entry name" value="CB"/>
    <property type="match status" value="1"/>
</dbReference>
<dbReference type="Gene3D" id="1.10.443.10">
    <property type="entry name" value="Intergrase catalytic core"/>
    <property type="match status" value="1"/>
</dbReference>
<gene>
    <name evidence="13" type="ORF">IB211_01646c</name>
</gene>